<evidence type="ECO:0000313" key="3">
    <source>
        <dbReference type="Proteomes" id="UP000176479"/>
    </source>
</evidence>
<dbReference type="InterPro" id="IPR001075">
    <property type="entry name" value="NIF_FeS_clus_asmbl_NifU_C"/>
</dbReference>
<accession>A0A1F6XZA2</accession>
<reference evidence="2 3" key="1">
    <citation type="journal article" date="2016" name="Nat. Commun.">
        <title>Thousands of microbial genomes shed light on interconnected biogeochemical processes in an aquifer system.</title>
        <authorList>
            <person name="Anantharaman K."/>
            <person name="Brown C.T."/>
            <person name="Hug L.A."/>
            <person name="Sharon I."/>
            <person name="Castelle C.J."/>
            <person name="Probst A.J."/>
            <person name="Thomas B.C."/>
            <person name="Singh A."/>
            <person name="Wilkins M.J."/>
            <person name="Karaoz U."/>
            <person name="Brodie E.L."/>
            <person name="Williams K.H."/>
            <person name="Hubbard S.S."/>
            <person name="Banfield J.F."/>
        </authorList>
    </citation>
    <scope>NUCLEOTIDE SEQUENCE [LARGE SCALE GENOMIC DNA]</scope>
</reference>
<gene>
    <name evidence="2" type="ORF">A3H53_02920</name>
</gene>
<dbReference type="AlphaFoldDB" id="A0A1F6XZA2"/>
<evidence type="ECO:0000313" key="2">
    <source>
        <dbReference type="EMBL" id="OGI99467.1"/>
    </source>
</evidence>
<dbReference type="SUPFAM" id="SSF117916">
    <property type="entry name" value="Fe-S cluster assembly (FSCA) domain-like"/>
    <property type="match status" value="1"/>
</dbReference>
<proteinExistence type="predicted"/>
<organism evidence="2 3">
    <name type="scientific">Candidatus Nomurabacteria bacterium RIFCSPLOWO2_02_FULL_40_10</name>
    <dbReference type="NCBI Taxonomy" id="1801786"/>
    <lineage>
        <taxon>Bacteria</taxon>
        <taxon>Candidatus Nomuraibacteriota</taxon>
    </lineage>
</organism>
<dbReference type="EMBL" id="MFVK01000021">
    <property type="protein sequence ID" value="OGI99467.1"/>
    <property type="molecule type" value="Genomic_DNA"/>
</dbReference>
<dbReference type="Gene3D" id="3.30.300.130">
    <property type="entry name" value="Fe-S cluster assembly (FSCA)"/>
    <property type="match status" value="1"/>
</dbReference>
<protein>
    <recommendedName>
        <fullName evidence="1">NIF system FeS cluster assembly NifU C-terminal domain-containing protein</fullName>
    </recommendedName>
</protein>
<dbReference type="InterPro" id="IPR034904">
    <property type="entry name" value="FSCA_dom_sf"/>
</dbReference>
<dbReference type="PANTHER" id="PTHR11178">
    <property type="entry name" value="IRON-SULFUR CLUSTER SCAFFOLD PROTEIN NFU-RELATED"/>
    <property type="match status" value="1"/>
</dbReference>
<comment type="caution">
    <text evidence="2">The sequence shown here is derived from an EMBL/GenBank/DDBJ whole genome shotgun (WGS) entry which is preliminary data.</text>
</comment>
<dbReference type="GO" id="GO:0005506">
    <property type="term" value="F:iron ion binding"/>
    <property type="evidence" value="ECO:0007669"/>
    <property type="project" value="InterPro"/>
</dbReference>
<name>A0A1F6XZA2_9BACT</name>
<dbReference type="Proteomes" id="UP000176479">
    <property type="component" value="Unassembled WGS sequence"/>
</dbReference>
<dbReference type="GO" id="GO:0051536">
    <property type="term" value="F:iron-sulfur cluster binding"/>
    <property type="evidence" value="ECO:0007669"/>
    <property type="project" value="InterPro"/>
</dbReference>
<dbReference type="GO" id="GO:0016226">
    <property type="term" value="P:iron-sulfur cluster assembly"/>
    <property type="evidence" value="ECO:0007669"/>
    <property type="project" value="InterPro"/>
</dbReference>
<dbReference type="Pfam" id="PF01106">
    <property type="entry name" value="NifU"/>
    <property type="match status" value="1"/>
</dbReference>
<evidence type="ECO:0000259" key="1">
    <source>
        <dbReference type="Pfam" id="PF01106"/>
    </source>
</evidence>
<feature type="domain" description="NIF system FeS cluster assembly NifU C-terminal" evidence="1">
    <location>
        <begin position="9"/>
        <end position="73"/>
    </location>
</feature>
<sequence>MRMQTEDKIKVILDKVRPFIKMHGGDVKLVGFNKGGVTLEIKGACVGCHLADVTYNQMIGSIIKKEIPTVKKITLINNDK</sequence>